<gene>
    <name evidence="3" type="ORF">M8C21_010733</name>
</gene>
<feature type="region of interest" description="Disordered" evidence="1">
    <location>
        <begin position="99"/>
        <end position="153"/>
    </location>
</feature>
<evidence type="ECO:0000259" key="2">
    <source>
        <dbReference type="Pfam" id="PF07777"/>
    </source>
</evidence>
<dbReference type="PANTHER" id="PTHR45967:SF40">
    <property type="entry name" value="HOMOSERINE DEHYDROGENASE"/>
    <property type="match status" value="1"/>
</dbReference>
<dbReference type="GO" id="GO:0005634">
    <property type="term" value="C:nucleus"/>
    <property type="evidence" value="ECO:0007669"/>
    <property type="project" value="TreeGrafter"/>
</dbReference>
<accession>A0AAD5GEI6</accession>
<feature type="region of interest" description="Disordered" evidence="1">
    <location>
        <begin position="1"/>
        <end position="28"/>
    </location>
</feature>
<dbReference type="EMBL" id="JAMZMK010008628">
    <property type="protein sequence ID" value="KAI7739390.1"/>
    <property type="molecule type" value="Genomic_DNA"/>
</dbReference>
<feature type="compositionally biased region" description="Basic and acidic residues" evidence="1">
    <location>
        <begin position="106"/>
        <end position="118"/>
    </location>
</feature>
<name>A0AAD5GEI6_AMBAR</name>
<dbReference type="InterPro" id="IPR012900">
    <property type="entry name" value="MFMR"/>
</dbReference>
<evidence type="ECO:0000313" key="4">
    <source>
        <dbReference type="Proteomes" id="UP001206925"/>
    </source>
</evidence>
<dbReference type="AlphaFoldDB" id="A0AAD5GEI6"/>
<protein>
    <recommendedName>
        <fullName evidence="2">G-box binding protein multifunctional mosaic region domain-containing protein</fullName>
    </recommendedName>
</protein>
<dbReference type="PANTHER" id="PTHR45967">
    <property type="entry name" value="G-BOX-BINDING FACTOR 3-RELATED"/>
    <property type="match status" value="1"/>
</dbReference>
<organism evidence="3 4">
    <name type="scientific">Ambrosia artemisiifolia</name>
    <name type="common">Common ragweed</name>
    <dbReference type="NCBI Taxonomy" id="4212"/>
    <lineage>
        <taxon>Eukaryota</taxon>
        <taxon>Viridiplantae</taxon>
        <taxon>Streptophyta</taxon>
        <taxon>Embryophyta</taxon>
        <taxon>Tracheophyta</taxon>
        <taxon>Spermatophyta</taxon>
        <taxon>Magnoliopsida</taxon>
        <taxon>eudicotyledons</taxon>
        <taxon>Gunneridae</taxon>
        <taxon>Pentapetalae</taxon>
        <taxon>asterids</taxon>
        <taxon>campanulids</taxon>
        <taxon>Asterales</taxon>
        <taxon>Asteraceae</taxon>
        <taxon>Asteroideae</taxon>
        <taxon>Heliantheae alliance</taxon>
        <taxon>Heliantheae</taxon>
        <taxon>Ambrosia</taxon>
    </lineage>
</organism>
<proteinExistence type="predicted"/>
<dbReference type="Pfam" id="PF07777">
    <property type="entry name" value="MFMR"/>
    <property type="match status" value="1"/>
</dbReference>
<feature type="compositionally biased region" description="Polar residues" evidence="1">
    <location>
        <begin position="10"/>
        <end position="28"/>
    </location>
</feature>
<dbReference type="InterPro" id="IPR044827">
    <property type="entry name" value="GBF-like"/>
</dbReference>
<keyword evidence="4" id="KW-1185">Reference proteome</keyword>
<comment type="caution">
    <text evidence="3">The sequence shown here is derived from an EMBL/GenBank/DDBJ whole genome shotgun (WGS) entry which is preliminary data.</text>
</comment>
<reference evidence="3" key="1">
    <citation type="submission" date="2022-06" db="EMBL/GenBank/DDBJ databases">
        <title>Uncovering the hologenomic basis of an extraordinary plant invasion.</title>
        <authorList>
            <person name="Bieker V.C."/>
            <person name="Martin M.D."/>
            <person name="Gilbert T."/>
            <person name="Hodgins K."/>
            <person name="Battlay P."/>
            <person name="Petersen B."/>
            <person name="Wilson J."/>
        </authorList>
    </citation>
    <scope>NUCLEOTIDE SEQUENCE</scope>
    <source>
        <strain evidence="3">AA19_3_7</strain>
        <tissue evidence="3">Leaf</tissue>
    </source>
</reference>
<feature type="domain" description="G-box binding protein multifunctional mosaic region" evidence="2">
    <location>
        <begin position="1"/>
        <end position="94"/>
    </location>
</feature>
<evidence type="ECO:0000256" key="1">
    <source>
        <dbReference type="SAM" id="MobiDB-lite"/>
    </source>
</evidence>
<evidence type="ECO:0000313" key="3">
    <source>
        <dbReference type="EMBL" id="KAI7739390.1"/>
    </source>
</evidence>
<sequence>MGTGEKRSPAKQSKPTSSQETPPSSYLDWSSSMQTLNFGSEAVPSFFASSTVTSPVPHPYMWGGQHPMMPPYGAPVPYPYVYPPPGVYGHPNMPLIPGAVQPNTEMETKASTGKDEVKKKSKETCGNVNDIGVGANKKRKEDQVDQDEDNKIA</sequence>
<feature type="compositionally biased region" description="Basic and acidic residues" evidence="1">
    <location>
        <begin position="139"/>
        <end position="153"/>
    </location>
</feature>
<dbReference type="GO" id="GO:0043565">
    <property type="term" value="F:sequence-specific DNA binding"/>
    <property type="evidence" value="ECO:0007669"/>
    <property type="project" value="InterPro"/>
</dbReference>
<dbReference type="Proteomes" id="UP001206925">
    <property type="component" value="Unassembled WGS sequence"/>
</dbReference>
<dbReference type="GO" id="GO:0003700">
    <property type="term" value="F:DNA-binding transcription factor activity"/>
    <property type="evidence" value="ECO:0007669"/>
    <property type="project" value="InterPro"/>
</dbReference>